<dbReference type="GeneID" id="26253999"/>
<evidence type="ECO:0000256" key="2">
    <source>
        <dbReference type="SAM" id="Phobius"/>
    </source>
</evidence>
<dbReference type="AlphaFoldDB" id="W7EMS1"/>
<sequence length="394" mass="44633">MPAPHPDEIRRRLQVAEALEGGLDTSKLPLPVSHCHTNVSAKTFGDGPPRYYQQLQPQRHTLSSNLEVKNEPGSPEYASIRAAPLAADRPVFRYPVQAEISQPRKLILSAAANLQNVPVQRQGFYASFARRKNILVALLVTGTLILTFMQSWPLHLDWQPGLPIFPDGWKTNHLDTYTKLVTDIRLRVLELDVVDMVRTANTSTALAAEAEYQSAFYIYSNAFRSVQKASPRRRRTDALLFLLNAFDELERRVNLTIRLLDDAKVDTNRALNATRQHHKDQISSSSAYVSEATNPRKASPILQRPEQQIEAYKSRITELAEAIASIGTLQIVIDNQGMKWKKFQFELQRIRVVVCTWQEARRLATVREYEAMVSQFCRATLEVIGSLYIPLCLG</sequence>
<keyword evidence="2" id="KW-1133">Transmembrane helix</keyword>
<dbReference type="RefSeq" id="XP_014555211.1">
    <property type="nucleotide sequence ID" value="XM_014699725.1"/>
</dbReference>
<gene>
    <name evidence="3" type="ORF">COCVIDRAFT_27829</name>
</gene>
<feature type="transmembrane region" description="Helical" evidence="2">
    <location>
        <begin position="134"/>
        <end position="152"/>
    </location>
</feature>
<keyword evidence="2" id="KW-0812">Transmembrane</keyword>
<name>W7EMS1_BIPV3</name>
<protein>
    <submittedName>
        <fullName evidence="3">Uncharacterized protein</fullName>
    </submittedName>
</protein>
<reference evidence="3" key="2">
    <citation type="submission" date="2014-01" db="EMBL/GenBank/DDBJ databases">
        <authorList>
            <consortium name="DOE Joint Genome Institute"/>
            <person name="Ohm R.A."/>
            <person name="Condon B.J."/>
            <person name="Leng Y."/>
            <person name="Wu D."/>
            <person name="Bushley K.E."/>
            <person name="Otillar R."/>
            <person name="Martin J."/>
            <person name="Schackwitz W."/>
            <person name="Grimwood J."/>
            <person name="MohdZainudin N."/>
            <person name="Xue C."/>
            <person name="Wang R."/>
            <person name="Manning V.A."/>
            <person name="Dhillon B."/>
            <person name="Tu Z.J."/>
            <person name="Steffenson B.J."/>
            <person name="Salamov A."/>
            <person name="Sun H."/>
            <person name="Lowry S."/>
            <person name="LaButti K."/>
            <person name="Han J."/>
            <person name="Copeland A."/>
            <person name="Lindquist E."/>
            <person name="Barry K."/>
            <person name="Schmutz J."/>
            <person name="Baker S."/>
            <person name="Ciuffetti L.M."/>
            <person name="Grigoriev I.V."/>
            <person name="Zhong S."/>
            <person name="Nordberg B.G."/>
            <person name="Cantor M.N."/>
            <person name="Hua S.X."/>
        </authorList>
    </citation>
    <scope>NUCLEOTIDE SEQUENCE</scope>
    <source>
        <strain evidence="3">FI3</strain>
    </source>
</reference>
<evidence type="ECO:0000313" key="3">
    <source>
        <dbReference type="EMBL" id="EUN25627.1"/>
    </source>
</evidence>
<evidence type="ECO:0000256" key="1">
    <source>
        <dbReference type="SAM" id="MobiDB-lite"/>
    </source>
</evidence>
<dbReference type="HOGENOM" id="CLU_700170_0_0_1"/>
<organism evidence="3">
    <name type="scientific">Bipolaris victoriae (strain FI3)</name>
    <name type="common">Victoria blight of oats agent</name>
    <name type="synonym">Cochliobolus victoriae</name>
    <dbReference type="NCBI Taxonomy" id="930091"/>
    <lineage>
        <taxon>Eukaryota</taxon>
        <taxon>Fungi</taxon>
        <taxon>Dikarya</taxon>
        <taxon>Ascomycota</taxon>
        <taxon>Pezizomycotina</taxon>
        <taxon>Dothideomycetes</taxon>
        <taxon>Pleosporomycetidae</taxon>
        <taxon>Pleosporales</taxon>
        <taxon>Pleosporineae</taxon>
        <taxon>Pleosporaceae</taxon>
        <taxon>Bipolaris</taxon>
    </lineage>
</organism>
<reference evidence="3" key="1">
    <citation type="journal article" date="2013" name="PLoS Genet.">
        <title>Comparative genome structure, secondary metabolite, and effector coding capacity across Cochliobolus pathogens.</title>
        <authorList>
            <person name="Condon B.J."/>
            <person name="Leng Y."/>
            <person name="Wu D."/>
            <person name="Bushley K.E."/>
            <person name="Ohm R.A."/>
            <person name="Otillar R."/>
            <person name="Martin J."/>
            <person name="Schackwitz W."/>
            <person name="Grimwood J."/>
            <person name="MohdZainudin N."/>
            <person name="Xue C."/>
            <person name="Wang R."/>
            <person name="Manning V.A."/>
            <person name="Dhillon B."/>
            <person name="Tu Z.J."/>
            <person name="Steffenson B.J."/>
            <person name="Salamov A."/>
            <person name="Sun H."/>
            <person name="Lowry S."/>
            <person name="LaButti K."/>
            <person name="Han J."/>
            <person name="Copeland A."/>
            <person name="Lindquist E."/>
            <person name="Barry K."/>
            <person name="Schmutz J."/>
            <person name="Baker S.E."/>
            <person name="Ciuffetti L.M."/>
            <person name="Grigoriev I.V."/>
            <person name="Zhong S."/>
            <person name="Turgeon B.G."/>
        </authorList>
    </citation>
    <scope>NUCLEOTIDE SEQUENCE [LARGE SCALE GENOMIC DNA]</scope>
    <source>
        <strain evidence="3">FI3</strain>
    </source>
</reference>
<dbReference type="EMBL" id="KI968749">
    <property type="protein sequence ID" value="EUN25627.1"/>
    <property type="molecule type" value="Genomic_DNA"/>
</dbReference>
<accession>W7EMS1</accession>
<proteinExistence type="predicted"/>
<feature type="region of interest" description="Disordered" evidence="1">
    <location>
        <begin position="272"/>
        <end position="303"/>
    </location>
</feature>
<feature type="compositionally biased region" description="Polar residues" evidence="1">
    <location>
        <begin position="282"/>
        <end position="293"/>
    </location>
</feature>
<keyword evidence="2" id="KW-0472">Membrane</keyword>